<feature type="non-terminal residue" evidence="2">
    <location>
        <position position="1"/>
    </location>
</feature>
<evidence type="ECO:0000313" key="2">
    <source>
        <dbReference type="EMBL" id="CAA9356520.1"/>
    </source>
</evidence>
<gene>
    <name evidence="2" type="ORF">AVDCRST_MAG89-3476</name>
</gene>
<protein>
    <submittedName>
        <fullName evidence="2">Uncharacterized protein</fullName>
    </submittedName>
</protein>
<feature type="region of interest" description="Disordered" evidence="1">
    <location>
        <begin position="1"/>
        <end position="24"/>
    </location>
</feature>
<feature type="non-terminal residue" evidence="2">
    <location>
        <position position="24"/>
    </location>
</feature>
<proteinExistence type="predicted"/>
<sequence>GRRVRGAREQLPGDEGDVLAAGEV</sequence>
<reference evidence="2" key="1">
    <citation type="submission" date="2020-02" db="EMBL/GenBank/DDBJ databases">
        <authorList>
            <person name="Meier V. D."/>
        </authorList>
    </citation>
    <scope>NUCLEOTIDE SEQUENCE</scope>
    <source>
        <strain evidence="2">AVDCRST_MAG89</strain>
    </source>
</reference>
<dbReference type="EMBL" id="CADCTV010000723">
    <property type="protein sequence ID" value="CAA9356520.1"/>
    <property type="molecule type" value="Genomic_DNA"/>
</dbReference>
<accession>A0A6J4MFX3</accession>
<name>A0A6J4MFX3_9BACT</name>
<organism evidence="2">
    <name type="scientific">uncultured Gemmatimonadota bacterium</name>
    <dbReference type="NCBI Taxonomy" id="203437"/>
    <lineage>
        <taxon>Bacteria</taxon>
        <taxon>Pseudomonadati</taxon>
        <taxon>Gemmatimonadota</taxon>
        <taxon>environmental samples</taxon>
    </lineage>
</organism>
<dbReference type="AlphaFoldDB" id="A0A6J4MFX3"/>
<evidence type="ECO:0000256" key="1">
    <source>
        <dbReference type="SAM" id="MobiDB-lite"/>
    </source>
</evidence>